<organism evidence="1 2">
    <name type="scientific">Halodesulfovibrio spirochaetisodalis</name>
    <dbReference type="NCBI Taxonomy" id="1560234"/>
    <lineage>
        <taxon>Bacteria</taxon>
        <taxon>Pseudomonadati</taxon>
        <taxon>Thermodesulfobacteriota</taxon>
        <taxon>Desulfovibrionia</taxon>
        <taxon>Desulfovibrionales</taxon>
        <taxon>Desulfovibrionaceae</taxon>
        <taxon>Halodesulfovibrio</taxon>
    </lineage>
</organism>
<evidence type="ECO:0000313" key="1">
    <source>
        <dbReference type="EMBL" id="OBQ56293.1"/>
    </source>
</evidence>
<dbReference type="PATRIC" id="fig|1560234.3.peg.2056"/>
<sequence>MDLRVLAELKEYLTVKQHTPGRLKVKVDLNIRNHPKLPELQNAAKDGSAVIKKTNLNIFTQTLTVEYDSSLLPYEGLQELLTSNDADRVAELAAGLMENVTA</sequence>
<keyword evidence="2" id="KW-1185">Reference proteome</keyword>
<reference evidence="1 2" key="1">
    <citation type="submission" date="2015-01" db="EMBL/GenBank/DDBJ databases">
        <title>Desulfovibrio sp. JC271 draft genome sequence.</title>
        <authorList>
            <person name="Shivani Y."/>
            <person name="Subhash Y."/>
            <person name="Sasikala C."/>
            <person name="Ramana C.V."/>
        </authorList>
    </citation>
    <scope>NUCLEOTIDE SEQUENCE [LARGE SCALE GENOMIC DNA]</scope>
    <source>
        <strain evidence="1 2">JC271</strain>
    </source>
</reference>
<evidence type="ECO:0000313" key="2">
    <source>
        <dbReference type="Proteomes" id="UP000091979"/>
    </source>
</evidence>
<accession>A0A1B7XLA4</accession>
<dbReference type="RefSeq" id="WP_066852406.1">
    <property type="nucleotide sequence ID" value="NZ_JXMS01000003.1"/>
</dbReference>
<dbReference type="AlphaFoldDB" id="A0A1B7XLA4"/>
<dbReference type="Proteomes" id="UP000091979">
    <property type="component" value="Unassembled WGS sequence"/>
</dbReference>
<gene>
    <name evidence="1" type="ORF">SP90_03005</name>
</gene>
<dbReference type="EMBL" id="JXMS01000003">
    <property type="protein sequence ID" value="OBQ56293.1"/>
    <property type="molecule type" value="Genomic_DNA"/>
</dbReference>
<name>A0A1B7XLA4_9BACT</name>
<proteinExistence type="predicted"/>
<protein>
    <submittedName>
        <fullName evidence="1">Uncharacterized protein</fullName>
    </submittedName>
</protein>
<dbReference type="OrthoDB" id="9131875at2"/>
<comment type="caution">
    <text evidence="1">The sequence shown here is derived from an EMBL/GenBank/DDBJ whole genome shotgun (WGS) entry which is preliminary data.</text>
</comment>